<comment type="function">
    <text evidence="6">Putative transcription activator involved in regulating light control of development.</text>
</comment>
<keyword evidence="6" id="KW-0539">Nucleus</keyword>
<keyword evidence="4 6" id="KW-0862">Zinc</keyword>
<dbReference type="AlphaFoldDB" id="A0A834Y6L7"/>
<dbReference type="InterPro" id="IPR031052">
    <property type="entry name" value="FHY3/FAR1"/>
</dbReference>
<evidence type="ECO:0000256" key="3">
    <source>
        <dbReference type="ARBA" id="ARBA00022771"/>
    </source>
</evidence>
<dbReference type="PROSITE" id="PS50966">
    <property type="entry name" value="ZF_SWIM"/>
    <property type="match status" value="1"/>
</dbReference>
<protein>
    <recommendedName>
        <fullName evidence="6">Protein FAR1-RELATED SEQUENCE</fullName>
    </recommendedName>
</protein>
<dbReference type="EMBL" id="JABCRI010000221">
    <property type="protein sequence ID" value="KAF8370210.1"/>
    <property type="molecule type" value="Genomic_DNA"/>
</dbReference>
<evidence type="ECO:0000259" key="8">
    <source>
        <dbReference type="PROSITE" id="PS50966"/>
    </source>
</evidence>
<evidence type="ECO:0000256" key="6">
    <source>
        <dbReference type="RuleBase" id="RU367018"/>
    </source>
</evidence>
<sequence length="363" mass="41532">MYKKRHKWAPVYSRHIFHADMTTTDRAESINSFFTGYLNKSLPLSEFLEQYDMALVSRCEKETYEDFKSHQTRPVLKLDLPMEQQAADVYTRSVFKEFHKEFCDSFRYIASETERAGTNQTYVVSILGQNRNCLVNVNSSNNDFYLNCSCQKFEYTGILCRHVLKVFTVTNVMWIPEVYIKRRWTKKAKCGVVLDERVREVQADYLKSLGNGAGEEMSNIQPDIEGTRSLHLPAEVIMNIECSNHLMIEEIQTLSSVDQEILHNTPCVRTEGQPLKRTMSSLDKNQGEKNSRVEHKSSKHNAAPSLSSTEGVAMRFCFSYRSDLKKVGRVTVKDPGQQVFAKAASGLKTHTHAGAVQNPQPYK</sequence>
<evidence type="ECO:0000256" key="1">
    <source>
        <dbReference type="ARBA" id="ARBA00005889"/>
    </source>
</evidence>
<evidence type="ECO:0000256" key="7">
    <source>
        <dbReference type="SAM" id="MobiDB-lite"/>
    </source>
</evidence>
<comment type="caution">
    <text evidence="9">The sequence shown here is derived from an EMBL/GenBank/DDBJ whole genome shotgun (WGS) entry which is preliminary data.</text>
</comment>
<feature type="region of interest" description="Disordered" evidence="7">
    <location>
        <begin position="343"/>
        <end position="363"/>
    </location>
</feature>
<evidence type="ECO:0000256" key="4">
    <source>
        <dbReference type="ARBA" id="ARBA00022833"/>
    </source>
</evidence>
<evidence type="ECO:0000256" key="5">
    <source>
        <dbReference type="PROSITE-ProRule" id="PRU00325"/>
    </source>
</evidence>
<comment type="similarity">
    <text evidence="1 6">Belongs to the FHY3/FAR1 family.</text>
</comment>
<dbReference type="EMBL" id="JABCRI010000007">
    <property type="protein sequence ID" value="KAF8403141.1"/>
    <property type="molecule type" value="Genomic_DNA"/>
</dbReference>
<feature type="region of interest" description="Disordered" evidence="7">
    <location>
        <begin position="269"/>
        <end position="306"/>
    </location>
</feature>
<keyword evidence="11" id="KW-1185">Reference proteome</keyword>
<dbReference type="GO" id="GO:0005634">
    <property type="term" value="C:nucleus"/>
    <property type="evidence" value="ECO:0007669"/>
    <property type="project" value="UniProtKB-SubCell"/>
</dbReference>
<name>A0A834Y6L7_TETSI</name>
<dbReference type="InterPro" id="IPR007527">
    <property type="entry name" value="Znf_SWIM"/>
</dbReference>
<evidence type="ECO:0000256" key="2">
    <source>
        <dbReference type="ARBA" id="ARBA00022723"/>
    </source>
</evidence>
<keyword evidence="3 5" id="KW-0863">Zinc-finger</keyword>
<reference evidence="9 11" key="1">
    <citation type="submission" date="2020-04" db="EMBL/GenBank/DDBJ databases">
        <title>Plant Genome Project.</title>
        <authorList>
            <person name="Zhang R.-G."/>
        </authorList>
    </citation>
    <scope>NUCLEOTIDE SEQUENCE [LARGE SCALE GENOMIC DNA]</scope>
    <source>
        <strain evidence="9">YNK0</strain>
        <tissue evidence="9">Leaf</tissue>
    </source>
</reference>
<feature type="compositionally biased region" description="Basic and acidic residues" evidence="7">
    <location>
        <begin position="285"/>
        <end position="296"/>
    </location>
</feature>
<accession>A0A834Y6L7</accession>
<dbReference type="PANTHER" id="PTHR31669">
    <property type="entry name" value="PROTEIN FAR1-RELATED SEQUENCE 10-RELATED"/>
    <property type="match status" value="1"/>
</dbReference>
<dbReference type="GO" id="GO:0008270">
    <property type="term" value="F:zinc ion binding"/>
    <property type="evidence" value="ECO:0007669"/>
    <property type="project" value="UniProtKB-UniRule"/>
</dbReference>
<dbReference type="SMART" id="SM00575">
    <property type="entry name" value="ZnF_PMZ"/>
    <property type="match status" value="1"/>
</dbReference>
<dbReference type="OrthoDB" id="2402896at2759"/>
<proteinExistence type="inferred from homology"/>
<dbReference type="PANTHER" id="PTHR31669:SF179">
    <property type="entry name" value="PROTEIN FAR1-RELATED SEQUENCE 5"/>
    <property type="match status" value="1"/>
</dbReference>
<dbReference type="Pfam" id="PF04434">
    <property type="entry name" value="SWIM"/>
    <property type="match status" value="1"/>
</dbReference>
<feature type="domain" description="SWIM-type" evidence="8">
    <location>
        <begin position="133"/>
        <end position="171"/>
    </location>
</feature>
<dbReference type="GO" id="GO:0006355">
    <property type="term" value="P:regulation of DNA-templated transcription"/>
    <property type="evidence" value="ECO:0007669"/>
    <property type="project" value="UniProtKB-UniRule"/>
</dbReference>
<comment type="subcellular location">
    <subcellularLocation>
        <location evidence="6">Nucleus</location>
    </subcellularLocation>
</comment>
<dbReference type="InterPro" id="IPR006564">
    <property type="entry name" value="Znf_PMZ"/>
</dbReference>
<keyword evidence="2 6" id="KW-0479">Metal-binding</keyword>
<evidence type="ECO:0000313" key="11">
    <source>
        <dbReference type="Proteomes" id="UP000655225"/>
    </source>
</evidence>
<dbReference type="Proteomes" id="UP000655225">
    <property type="component" value="Unassembled WGS sequence"/>
</dbReference>
<organism evidence="9 11">
    <name type="scientific">Tetracentron sinense</name>
    <name type="common">Spur-leaf</name>
    <dbReference type="NCBI Taxonomy" id="13715"/>
    <lineage>
        <taxon>Eukaryota</taxon>
        <taxon>Viridiplantae</taxon>
        <taxon>Streptophyta</taxon>
        <taxon>Embryophyta</taxon>
        <taxon>Tracheophyta</taxon>
        <taxon>Spermatophyta</taxon>
        <taxon>Magnoliopsida</taxon>
        <taxon>Trochodendrales</taxon>
        <taxon>Trochodendraceae</taxon>
        <taxon>Tetracentron</taxon>
    </lineage>
</organism>
<dbReference type="OMA" id="AYETAKC"/>
<evidence type="ECO:0000313" key="9">
    <source>
        <dbReference type="EMBL" id="KAF8370210.1"/>
    </source>
</evidence>
<gene>
    <name evidence="10" type="ORF">HHK36_011238</name>
    <name evidence="9" type="ORF">HHK36_031741</name>
</gene>
<evidence type="ECO:0000313" key="10">
    <source>
        <dbReference type="EMBL" id="KAF8403141.1"/>
    </source>
</evidence>